<protein>
    <recommendedName>
        <fullName evidence="1">SpoVT-AbrB domain-containing protein</fullName>
    </recommendedName>
</protein>
<keyword evidence="3" id="KW-1185">Reference proteome</keyword>
<evidence type="ECO:0000313" key="3">
    <source>
        <dbReference type="Proteomes" id="UP000223060"/>
    </source>
</evidence>
<gene>
    <name evidence="2" type="ORF">UE46_02050</name>
</gene>
<sequence>MTTVSIKKWGNSKAVRIPNNILNALNLHENDKLNIEVVDNQMILTKTVAELTIEDLFANYEGETFQTKLQEFEPMGNEKW</sequence>
<evidence type="ECO:0000313" key="2">
    <source>
        <dbReference type="EMBL" id="AQY49948.1"/>
    </source>
</evidence>
<dbReference type="KEGG" id="lwi:UE46_02050"/>
<accession>A0A1S7FR78</accession>
<dbReference type="SUPFAM" id="SSF89447">
    <property type="entry name" value="AbrB/MazE/MraZ-like"/>
    <property type="match status" value="1"/>
</dbReference>
<dbReference type="PANTHER" id="PTHR40516">
    <property type="entry name" value="ANTITOXIN CHPS-RELATED"/>
    <property type="match status" value="1"/>
</dbReference>
<dbReference type="InterPro" id="IPR007159">
    <property type="entry name" value="SpoVT-AbrB_dom"/>
</dbReference>
<dbReference type="PANTHER" id="PTHR40516:SF1">
    <property type="entry name" value="ANTITOXIN CHPS-RELATED"/>
    <property type="match status" value="1"/>
</dbReference>
<dbReference type="AlphaFoldDB" id="A0A1S7FR78"/>
<evidence type="ECO:0000259" key="1">
    <source>
        <dbReference type="SMART" id="SM00966"/>
    </source>
</evidence>
<proteinExistence type="predicted"/>
<dbReference type="GO" id="GO:0003677">
    <property type="term" value="F:DNA binding"/>
    <property type="evidence" value="ECO:0007669"/>
    <property type="project" value="InterPro"/>
</dbReference>
<feature type="domain" description="SpoVT-AbrB" evidence="1">
    <location>
        <begin position="7"/>
        <end position="52"/>
    </location>
</feature>
<dbReference type="GO" id="GO:0097351">
    <property type="term" value="F:toxin sequestering activity"/>
    <property type="evidence" value="ECO:0007669"/>
    <property type="project" value="InterPro"/>
</dbReference>
<reference evidence="3" key="1">
    <citation type="submission" date="2015-03" db="EMBL/GenBank/DDBJ databases">
        <authorList>
            <person name="Ferrari E."/>
            <person name="Walter M.C."/>
            <person name="Huptas C."/>
            <person name="Scherer S."/>
            <person name="Mueller-Herbst S."/>
        </authorList>
    </citation>
    <scope>NUCLEOTIDE SEQUENCE [LARGE SCALE GENOMIC DNA]</scope>
    <source>
        <strain evidence="3">LWP01</strain>
    </source>
</reference>
<dbReference type="Proteomes" id="UP000223060">
    <property type="component" value="Chromosome"/>
</dbReference>
<dbReference type="InterPro" id="IPR037914">
    <property type="entry name" value="SpoVT-AbrB_sf"/>
</dbReference>
<dbReference type="Pfam" id="PF04014">
    <property type="entry name" value="MazE_antitoxin"/>
    <property type="match status" value="1"/>
</dbReference>
<organism evidence="2 3">
    <name type="scientific">Listeria weihenstephanensis</name>
    <dbReference type="NCBI Taxonomy" id="1006155"/>
    <lineage>
        <taxon>Bacteria</taxon>
        <taxon>Bacillati</taxon>
        <taxon>Bacillota</taxon>
        <taxon>Bacilli</taxon>
        <taxon>Bacillales</taxon>
        <taxon>Listeriaceae</taxon>
        <taxon>Listeria</taxon>
    </lineage>
</organism>
<dbReference type="SMART" id="SM00966">
    <property type="entry name" value="SpoVT_AbrB"/>
    <property type="match status" value="1"/>
</dbReference>
<dbReference type="EMBL" id="CP011102">
    <property type="protein sequence ID" value="AQY49948.1"/>
    <property type="molecule type" value="Genomic_DNA"/>
</dbReference>
<dbReference type="Gene3D" id="2.10.260.10">
    <property type="match status" value="1"/>
</dbReference>
<dbReference type="InterPro" id="IPR039052">
    <property type="entry name" value="Antitox_PemI-like"/>
</dbReference>
<name>A0A1S7FR78_9LIST</name>